<keyword evidence="8" id="KW-0547">Nucleotide-binding</keyword>
<evidence type="ECO:0000256" key="5">
    <source>
        <dbReference type="ARBA" id="ARBA00022553"/>
    </source>
</evidence>
<reference evidence="16" key="2">
    <citation type="submission" date="2020-09" db="EMBL/GenBank/DDBJ databases">
        <authorList>
            <person name="Sun Q."/>
            <person name="Ohkuma M."/>
        </authorList>
    </citation>
    <scope>NUCLEOTIDE SEQUENCE</scope>
    <source>
        <strain evidence="16">JCM 3090</strain>
    </source>
</reference>
<dbReference type="InterPro" id="IPR003661">
    <property type="entry name" value="HisK_dim/P_dom"/>
</dbReference>
<dbReference type="InterPro" id="IPR052023">
    <property type="entry name" value="Histidine_kinase_KdpD"/>
</dbReference>
<dbReference type="Pfam" id="PF02518">
    <property type="entry name" value="HATPase_c"/>
    <property type="match status" value="1"/>
</dbReference>
<dbReference type="InterPro" id="IPR036890">
    <property type="entry name" value="HATPase_C_sf"/>
</dbReference>
<dbReference type="Pfam" id="PF13493">
    <property type="entry name" value="DUF4118"/>
    <property type="match status" value="1"/>
</dbReference>
<keyword evidence="13 14" id="KW-0472">Membrane</keyword>
<dbReference type="EC" id="2.7.13.3" evidence="4"/>
<dbReference type="SMART" id="SM00388">
    <property type="entry name" value="HisKA"/>
    <property type="match status" value="1"/>
</dbReference>
<evidence type="ECO:0000256" key="10">
    <source>
        <dbReference type="ARBA" id="ARBA00022840"/>
    </source>
</evidence>
<evidence type="ECO:0000256" key="6">
    <source>
        <dbReference type="ARBA" id="ARBA00022679"/>
    </source>
</evidence>
<dbReference type="SMART" id="SM00387">
    <property type="entry name" value="HATPase_c"/>
    <property type="match status" value="1"/>
</dbReference>
<dbReference type="GO" id="GO:0005886">
    <property type="term" value="C:plasma membrane"/>
    <property type="evidence" value="ECO:0007669"/>
    <property type="project" value="UniProtKB-SubCell"/>
</dbReference>
<feature type="transmembrane region" description="Helical" evidence="14">
    <location>
        <begin position="99"/>
        <end position="120"/>
    </location>
</feature>
<dbReference type="Gene3D" id="1.20.120.620">
    <property type="entry name" value="Backbone structure of the membrane domain of e. Coli histidine kinase receptor kdpd"/>
    <property type="match status" value="1"/>
</dbReference>
<reference evidence="16" key="1">
    <citation type="journal article" date="2014" name="Int. J. Syst. Evol. Microbiol.">
        <title>Complete genome sequence of Corynebacterium casei LMG S-19264T (=DSM 44701T), isolated from a smear-ripened cheese.</title>
        <authorList>
            <consortium name="US DOE Joint Genome Institute (JGI-PGF)"/>
            <person name="Walter F."/>
            <person name="Albersmeier A."/>
            <person name="Kalinowski J."/>
            <person name="Ruckert C."/>
        </authorList>
    </citation>
    <scope>NUCLEOTIDE SEQUENCE</scope>
    <source>
        <strain evidence="16">JCM 3090</strain>
    </source>
</reference>
<evidence type="ECO:0000256" key="9">
    <source>
        <dbReference type="ARBA" id="ARBA00022777"/>
    </source>
</evidence>
<dbReference type="InterPro" id="IPR036097">
    <property type="entry name" value="HisK_dim/P_sf"/>
</dbReference>
<dbReference type="InterPro" id="IPR005467">
    <property type="entry name" value="His_kinase_dom"/>
</dbReference>
<evidence type="ECO:0000259" key="15">
    <source>
        <dbReference type="PROSITE" id="PS50109"/>
    </source>
</evidence>
<dbReference type="InterPro" id="IPR003594">
    <property type="entry name" value="HATPase_dom"/>
</dbReference>
<dbReference type="PANTHER" id="PTHR45569:SF1">
    <property type="entry name" value="SENSOR PROTEIN KDPD"/>
    <property type="match status" value="1"/>
</dbReference>
<name>A0A8J3BAB9_9ACTN</name>
<protein>
    <recommendedName>
        <fullName evidence="4">histidine kinase</fullName>
        <ecNumber evidence="4">2.7.13.3</ecNumber>
    </recommendedName>
</protein>
<dbReference type="Gene3D" id="1.10.287.130">
    <property type="match status" value="1"/>
</dbReference>
<dbReference type="CDD" id="cd00082">
    <property type="entry name" value="HisKA"/>
    <property type="match status" value="1"/>
</dbReference>
<dbReference type="PANTHER" id="PTHR45569">
    <property type="entry name" value="SENSOR PROTEIN KDPD"/>
    <property type="match status" value="1"/>
</dbReference>
<sequence length="469" mass="47586">MGITVARAPAGGGRRGRRAVAGAAVAAAGLAAATAALVPARPHLSLASLVLLYLVPVLAAAAAGGWVPGVAAAVAADLLVNYFFVPPFHTLSVAAPDNAVVLAVYVGVAAAVSLAVDLAARYRATAARRDAEAALLAAAHAQPVGEASLTHLLEQVRAGYRMTTVALADGDHAVERVGPPPAGEPELSVAAGAGLRLLGWGPPLFAEDRRALARLATAAGRTLQTQRLAGRAARAEELAHIDRVRAALLGAVGHDLRTPLAGIKAAVSSLRQPDVDFDAGDRAALLATVEESADRLTLVVDNLLALSRLQAGVLSVDVRPTALDAVVARAVLATDTRGVRVDLDVPDDLPLAAADPGLLERVVANLLANACAASPPDRPVRVRGRARGDRLLLAVVDRGPGIGAADRDRVFAPFQRLTDHGTDGLGLGLAIARGFAEAQAGTLVPSDTPDGGLTMTITLPAADTGPATP</sequence>
<evidence type="ECO:0000313" key="16">
    <source>
        <dbReference type="EMBL" id="GGK04616.1"/>
    </source>
</evidence>
<dbReference type="AlphaFoldDB" id="A0A8J3BAB9"/>
<evidence type="ECO:0000256" key="3">
    <source>
        <dbReference type="ARBA" id="ARBA00004236"/>
    </source>
</evidence>
<keyword evidence="6" id="KW-0808">Transferase</keyword>
<dbReference type="RefSeq" id="WP_189171563.1">
    <property type="nucleotide sequence ID" value="NZ_BMQB01000009.1"/>
</dbReference>
<dbReference type="InterPro" id="IPR025201">
    <property type="entry name" value="KdpD_TM"/>
</dbReference>
<gene>
    <name evidence="16" type="ORF">GCM10010123_38220</name>
</gene>
<dbReference type="GO" id="GO:0005524">
    <property type="term" value="F:ATP binding"/>
    <property type="evidence" value="ECO:0007669"/>
    <property type="project" value="UniProtKB-KW"/>
</dbReference>
<keyword evidence="10" id="KW-0067">ATP-binding</keyword>
<feature type="transmembrane region" description="Helical" evidence="14">
    <location>
        <begin position="50"/>
        <end position="79"/>
    </location>
</feature>
<comment type="catalytic activity">
    <reaction evidence="1">
        <text>ATP + protein L-histidine = ADP + protein N-phospho-L-histidine.</text>
        <dbReference type="EC" id="2.7.13.3"/>
    </reaction>
</comment>
<organism evidence="16 17">
    <name type="scientific">Pilimelia anulata</name>
    <dbReference type="NCBI Taxonomy" id="53371"/>
    <lineage>
        <taxon>Bacteria</taxon>
        <taxon>Bacillati</taxon>
        <taxon>Actinomycetota</taxon>
        <taxon>Actinomycetes</taxon>
        <taxon>Micromonosporales</taxon>
        <taxon>Micromonosporaceae</taxon>
        <taxon>Pilimelia</taxon>
    </lineage>
</organism>
<keyword evidence="17" id="KW-1185">Reference proteome</keyword>
<evidence type="ECO:0000256" key="4">
    <source>
        <dbReference type="ARBA" id="ARBA00012438"/>
    </source>
</evidence>
<dbReference type="InterPro" id="IPR004358">
    <property type="entry name" value="Sig_transdc_His_kin-like_C"/>
</dbReference>
<dbReference type="Pfam" id="PF00512">
    <property type="entry name" value="HisKA"/>
    <property type="match status" value="1"/>
</dbReference>
<keyword evidence="11 14" id="KW-1133">Transmembrane helix</keyword>
<dbReference type="PRINTS" id="PR00344">
    <property type="entry name" value="BCTRLSENSOR"/>
</dbReference>
<evidence type="ECO:0000256" key="14">
    <source>
        <dbReference type="SAM" id="Phobius"/>
    </source>
</evidence>
<comment type="caution">
    <text evidence="16">The sequence shown here is derived from an EMBL/GenBank/DDBJ whole genome shotgun (WGS) entry which is preliminary data.</text>
</comment>
<evidence type="ECO:0000256" key="13">
    <source>
        <dbReference type="ARBA" id="ARBA00023136"/>
    </source>
</evidence>
<accession>A0A8J3BAB9</accession>
<evidence type="ECO:0000313" key="17">
    <source>
        <dbReference type="Proteomes" id="UP000649739"/>
    </source>
</evidence>
<dbReference type="EMBL" id="BMQB01000009">
    <property type="protein sequence ID" value="GGK04616.1"/>
    <property type="molecule type" value="Genomic_DNA"/>
</dbReference>
<comment type="subcellular location">
    <subcellularLocation>
        <location evidence="3">Cell membrane</location>
    </subcellularLocation>
    <subcellularLocation>
        <location evidence="2">Membrane</location>
        <topology evidence="2">Multi-pass membrane protein</topology>
    </subcellularLocation>
</comment>
<keyword evidence="5" id="KW-0597">Phosphoprotein</keyword>
<evidence type="ECO:0000256" key="2">
    <source>
        <dbReference type="ARBA" id="ARBA00004141"/>
    </source>
</evidence>
<dbReference type="InterPro" id="IPR038318">
    <property type="entry name" value="KdpD_sf"/>
</dbReference>
<dbReference type="PROSITE" id="PS50109">
    <property type="entry name" value="HIS_KIN"/>
    <property type="match status" value="1"/>
</dbReference>
<dbReference type="SUPFAM" id="SSF55874">
    <property type="entry name" value="ATPase domain of HSP90 chaperone/DNA topoisomerase II/histidine kinase"/>
    <property type="match status" value="1"/>
</dbReference>
<feature type="transmembrane region" description="Helical" evidence="14">
    <location>
        <begin position="20"/>
        <end position="38"/>
    </location>
</feature>
<keyword evidence="12" id="KW-0902">Two-component regulatory system</keyword>
<keyword evidence="9" id="KW-0418">Kinase</keyword>
<keyword evidence="7 14" id="KW-0812">Transmembrane</keyword>
<feature type="domain" description="Histidine kinase" evidence="15">
    <location>
        <begin position="251"/>
        <end position="463"/>
    </location>
</feature>
<dbReference type="Proteomes" id="UP000649739">
    <property type="component" value="Unassembled WGS sequence"/>
</dbReference>
<evidence type="ECO:0000256" key="1">
    <source>
        <dbReference type="ARBA" id="ARBA00000085"/>
    </source>
</evidence>
<dbReference type="GO" id="GO:0000155">
    <property type="term" value="F:phosphorelay sensor kinase activity"/>
    <property type="evidence" value="ECO:0007669"/>
    <property type="project" value="InterPro"/>
</dbReference>
<evidence type="ECO:0000256" key="11">
    <source>
        <dbReference type="ARBA" id="ARBA00022989"/>
    </source>
</evidence>
<evidence type="ECO:0000256" key="12">
    <source>
        <dbReference type="ARBA" id="ARBA00023012"/>
    </source>
</evidence>
<dbReference type="SUPFAM" id="SSF47384">
    <property type="entry name" value="Homodimeric domain of signal transducing histidine kinase"/>
    <property type="match status" value="1"/>
</dbReference>
<proteinExistence type="predicted"/>
<dbReference type="Gene3D" id="3.30.565.10">
    <property type="entry name" value="Histidine kinase-like ATPase, C-terminal domain"/>
    <property type="match status" value="1"/>
</dbReference>
<evidence type="ECO:0000256" key="7">
    <source>
        <dbReference type="ARBA" id="ARBA00022692"/>
    </source>
</evidence>
<evidence type="ECO:0000256" key="8">
    <source>
        <dbReference type="ARBA" id="ARBA00022741"/>
    </source>
</evidence>